<comment type="caution">
    <text evidence="1">The sequence shown here is derived from an EMBL/GenBank/DDBJ whole genome shotgun (WGS) entry which is preliminary data.</text>
</comment>
<dbReference type="EMBL" id="DAAXQP010000002">
    <property type="protein sequence ID" value="HAG2208889.1"/>
    <property type="molecule type" value="Genomic_DNA"/>
</dbReference>
<dbReference type="AlphaFoldDB" id="A0A759WC90"/>
<organism evidence="1">
    <name type="scientific">Salmonella enterica</name>
    <name type="common">Salmonella choleraesuis</name>
    <dbReference type="NCBI Taxonomy" id="28901"/>
    <lineage>
        <taxon>Bacteria</taxon>
        <taxon>Pseudomonadati</taxon>
        <taxon>Pseudomonadota</taxon>
        <taxon>Gammaproteobacteria</taxon>
        <taxon>Enterobacterales</taxon>
        <taxon>Enterobacteriaceae</taxon>
        <taxon>Salmonella</taxon>
    </lineage>
</organism>
<proteinExistence type="predicted"/>
<sequence>MLHVIKSIQLKEITVIINELSFYEKRILSPDDVTAQFSFRTTITESEPERLCMLNIHANVKAVQPAGEDVFSLSLAVEYCFDLLDPDAFHSCNKEERVRLAVNYVYMDFRSKLTTLIESVGVKDFHLPYTIDQLVTIPPQNE</sequence>
<reference evidence="1" key="2">
    <citation type="submission" date="2020-02" db="EMBL/GenBank/DDBJ databases">
        <authorList>
            <consortium name="NCBI Pathogen Detection Project"/>
        </authorList>
    </citation>
    <scope>NUCLEOTIDE SEQUENCE</scope>
    <source>
        <strain evidence="1">MA.CK_98/00005752</strain>
    </source>
</reference>
<accession>A0A759WC90</accession>
<evidence type="ECO:0008006" key="2">
    <source>
        <dbReference type="Google" id="ProtNLM"/>
    </source>
</evidence>
<reference evidence="1" key="1">
    <citation type="journal article" date="2018" name="Genome Biol.">
        <title>SKESA: strategic k-mer extension for scrupulous assemblies.</title>
        <authorList>
            <person name="Souvorov A."/>
            <person name="Agarwala R."/>
            <person name="Lipman D.J."/>
        </authorList>
    </citation>
    <scope>NUCLEOTIDE SEQUENCE</scope>
    <source>
        <strain evidence="1">MA.CK_98/00005752</strain>
    </source>
</reference>
<protein>
    <recommendedName>
        <fullName evidence="2">Preprotein translocase subunit SecB</fullName>
    </recommendedName>
</protein>
<name>A0A759WC90_SALER</name>
<evidence type="ECO:0000313" key="1">
    <source>
        <dbReference type="EMBL" id="HAG2208889.1"/>
    </source>
</evidence>
<gene>
    <name evidence="1" type="ORF">G8V49_001097</name>
</gene>